<keyword evidence="1 2" id="KW-0238">DNA-binding</keyword>
<reference evidence="4" key="2">
    <citation type="journal article" date="2021" name="Sci. Rep.">
        <title>The distribution of antibiotic resistance genes in chicken gut microbiota commensals.</title>
        <authorList>
            <person name="Juricova H."/>
            <person name="Matiasovicova J."/>
            <person name="Kubasova T."/>
            <person name="Cejkova D."/>
            <person name="Rychlik I."/>
        </authorList>
    </citation>
    <scope>NUCLEOTIDE SEQUENCE</scope>
    <source>
        <strain evidence="4">An420c</strain>
    </source>
</reference>
<name>A0A938X5K2_9CLOT</name>
<sequence>MSLFTIFSGRPTTDPEMKQSKTGTEYISLDIAVPQYSPDGKENALFVQCYFHKSLADRLLKAKVMKGTCLQIRGDLKANAFVYQQGEKAGQAGLNLNCYVENWEFCLSNRQNSGQNPNQGQNGNYQPNGNNPGGNYPNNGGQNNRTPNGNGFGGSYAGNNNPQGSSANGRNMNGGYPRSAPGGVPTQANGYGNPNQTAEGGYGYNPNPEGSYYSEGFDGVPQEPLPYN</sequence>
<feature type="compositionally biased region" description="Low complexity" evidence="3">
    <location>
        <begin position="111"/>
        <end position="145"/>
    </location>
</feature>
<evidence type="ECO:0000313" key="4">
    <source>
        <dbReference type="EMBL" id="MBM6827463.1"/>
    </source>
</evidence>
<protein>
    <submittedName>
        <fullName evidence="4">Single-stranded DNA-binding protein</fullName>
    </submittedName>
</protein>
<accession>A0A938X5K2</accession>
<dbReference type="Pfam" id="PF00436">
    <property type="entry name" value="SSB"/>
    <property type="match status" value="1"/>
</dbReference>
<dbReference type="PROSITE" id="PS50935">
    <property type="entry name" value="SSB"/>
    <property type="match status" value="1"/>
</dbReference>
<dbReference type="EMBL" id="JACJLV010000037">
    <property type="protein sequence ID" value="MBM6827463.1"/>
    <property type="molecule type" value="Genomic_DNA"/>
</dbReference>
<dbReference type="Gene3D" id="2.40.50.140">
    <property type="entry name" value="Nucleic acid-binding proteins"/>
    <property type="match status" value="1"/>
</dbReference>
<feature type="region of interest" description="Disordered" evidence="3">
    <location>
        <begin position="111"/>
        <end position="228"/>
    </location>
</feature>
<dbReference type="AlphaFoldDB" id="A0A938X5K2"/>
<comment type="caution">
    <text evidence="4">The sequence shown here is derived from an EMBL/GenBank/DDBJ whole genome shotgun (WGS) entry which is preliminary data.</text>
</comment>
<dbReference type="SUPFAM" id="SSF50249">
    <property type="entry name" value="Nucleic acid-binding proteins"/>
    <property type="match status" value="1"/>
</dbReference>
<keyword evidence="5" id="KW-1185">Reference proteome</keyword>
<reference evidence="4" key="1">
    <citation type="submission" date="2020-08" db="EMBL/GenBank/DDBJ databases">
        <authorList>
            <person name="Cejkova D."/>
            <person name="Kubasova T."/>
            <person name="Jahodarova E."/>
            <person name="Rychlik I."/>
        </authorList>
    </citation>
    <scope>NUCLEOTIDE SEQUENCE</scope>
    <source>
        <strain evidence="4">An420c</strain>
    </source>
</reference>
<feature type="compositionally biased region" description="Polar residues" evidence="3">
    <location>
        <begin position="157"/>
        <end position="171"/>
    </location>
</feature>
<organism evidence="4 5">
    <name type="scientific">Mordavella massiliensis</name>
    <dbReference type="NCBI Taxonomy" id="1871024"/>
    <lineage>
        <taxon>Bacteria</taxon>
        <taxon>Bacillati</taxon>
        <taxon>Bacillota</taxon>
        <taxon>Clostridia</taxon>
        <taxon>Eubacteriales</taxon>
        <taxon>Clostridiaceae</taxon>
        <taxon>Mordavella</taxon>
    </lineage>
</organism>
<dbReference type="GO" id="GO:0003697">
    <property type="term" value="F:single-stranded DNA binding"/>
    <property type="evidence" value="ECO:0007669"/>
    <property type="project" value="InterPro"/>
</dbReference>
<evidence type="ECO:0000256" key="1">
    <source>
        <dbReference type="ARBA" id="ARBA00023125"/>
    </source>
</evidence>
<gene>
    <name evidence="4" type="ORF">H6A13_10225</name>
</gene>
<evidence type="ECO:0000256" key="3">
    <source>
        <dbReference type="SAM" id="MobiDB-lite"/>
    </source>
</evidence>
<dbReference type="RefSeq" id="WP_204909478.1">
    <property type="nucleotide sequence ID" value="NZ_JACJLV010000037.1"/>
</dbReference>
<dbReference type="Proteomes" id="UP000713880">
    <property type="component" value="Unassembled WGS sequence"/>
</dbReference>
<evidence type="ECO:0000313" key="5">
    <source>
        <dbReference type="Proteomes" id="UP000713880"/>
    </source>
</evidence>
<proteinExistence type="predicted"/>
<feature type="compositionally biased region" description="Polar residues" evidence="3">
    <location>
        <begin position="186"/>
        <end position="198"/>
    </location>
</feature>
<evidence type="ECO:0000256" key="2">
    <source>
        <dbReference type="PROSITE-ProRule" id="PRU00252"/>
    </source>
</evidence>
<dbReference type="InterPro" id="IPR012340">
    <property type="entry name" value="NA-bd_OB-fold"/>
</dbReference>
<dbReference type="InterPro" id="IPR000424">
    <property type="entry name" value="Primosome_PriB/ssb"/>
</dbReference>